<dbReference type="SUPFAM" id="SSF50156">
    <property type="entry name" value="PDZ domain-like"/>
    <property type="match status" value="1"/>
</dbReference>
<dbReference type="PANTHER" id="PTHR12893:SF0">
    <property type="entry name" value="GRASP65"/>
    <property type="match status" value="1"/>
</dbReference>
<dbReference type="PANTHER" id="PTHR12893">
    <property type="entry name" value="GOLGI REASSEMBLY STACKING PROTEIN GRASP"/>
    <property type="match status" value="1"/>
</dbReference>
<dbReference type="GO" id="GO:0046872">
    <property type="term" value="F:metal ion binding"/>
    <property type="evidence" value="ECO:0007669"/>
    <property type="project" value="UniProtKB-KW"/>
</dbReference>
<proteinExistence type="predicted"/>
<evidence type="ECO:0000259" key="6">
    <source>
        <dbReference type="PROSITE" id="PS51865"/>
    </source>
</evidence>
<dbReference type="PROSITE" id="PS51865">
    <property type="entry name" value="PDZ_GRASP"/>
    <property type="match status" value="2"/>
</dbReference>
<dbReference type="FunFam" id="2.30.42.10:FF:000026">
    <property type="entry name" value="Golgi reassembly stacking protein 2"/>
    <property type="match status" value="1"/>
</dbReference>
<organism evidence="7 8">
    <name type="scientific">Psilocybe cyanescens</name>
    <dbReference type="NCBI Taxonomy" id="93625"/>
    <lineage>
        <taxon>Eukaryota</taxon>
        <taxon>Fungi</taxon>
        <taxon>Dikarya</taxon>
        <taxon>Basidiomycota</taxon>
        <taxon>Agaricomycotina</taxon>
        <taxon>Agaricomycetes</taxon>
        <taxon>Agaricomycetidae</taxon>
        <taxon>Agaricales</taxon>
        <taxon>Agaricineae</taxon>
        <taxon>Strophariaceae</taxon>
        <taxon>Psilocybe</taxon>
    </lineage>
</organism>
<keyword evidence="2" id="KW-0677">Repeat</keyword>
<dbReference type="STRING" id="93625.A0A409XFW3"/>
<dbReference type="FunCoup" id="A0A409XFW3">
    <property type="interactions" value="211"/>
</dbReference>
<evidence type="ECO:0000313" key="7">
    <source>
        <dbReference type="EMBL" id="PPQ89673.1"/>
    </source>
</evidence>
<keyword evidence="3" id="KW-0333">Golgi apparatus</keyword>
<dbReference type="InParanoid" id="A0A409XFW3"/>
<dbReference type="OrthoDB" id="3318at2759"/>
<accession>A0A409XFW3</accession>
<keyword evidence="5" id="KW-0479">Metal-binding</keyword>
<protein>
    <recommendedName>
        <fullName evidence="6">PDZ GRASP-type domain-containing protein</fullName>
    </recommendedName>
</protein>
<dbReference type="Gene3D" id="2.30.42.10">
    <property type="match status" value="2"/>
</dbReference>
<evidence type="ECO:0000256" key="2">
    <source>
        <dbReference type="ARBA" id="ARBA00022737"/>
    </source>
</evidence>
<sequence length="317" mass="35016">MGAGQSISQSHTPTRGLHVLRVTPSSPAFHSNIEPFFDFVVGFEGDSLSAENAIDASELEKIVESHENRTLNLLVWNSKSQLTRVVPITPSRVWSQQQFSPNDAQKSASTSQPSLLGLSMRLCQPETASDNVWHVLDVIEGSPAESAGLVPMGDWILGWSGGILGAENDFYDLVEAHVDKPLRVYVYSYDFDTLREVVLIPNRHWGGEGLLGCVFGFGLLHRIPAQPEDRVPGTIPPELQEQGDEYGSQDLFVPADVSVDENQHNHGHLADWQHQQRGQWNHESVPGNAQVAIQANNANFNHHHAHTLENAENSSFQ</sequence>
<gene>
    <name evidence="7" type="ORF">CVT25_013860</name>
</gene>
<keyword evidence="5" id="KW-0862">Zinc</keyword>
<keyword evidence="8" id="KW-1185">Reference proteome</keyword>
<dbReference type="GO" id="GO:0007030">
    <property type="term" value="P:Golgi organization"/>
    <property type="evidence" value="ECO:0007669"/>
    <property type="project" value="TreeGrafter"/>
</dbReference>
<dbReference type="InterPro" id="IPR007583">
    <property type="entry name" value="GRASP55_65"/>
</dbReference>
<feature type="domain" description="PDZ GRASP-type" evidence="6">
    <location>
        <begin position="15"/>
        <end position="125"/>
    </location>
</feature>
<evidence type="ECO:0000256" key="3">
    <source>
        <dbReference type="ARBA" id="ARBA00023034"/>
    </source>
</evidence>
<feature type="binding site" evidence="5">
    <location>
        <position position="123"/>
    </location>
    <ligand>
        <name>Zn(2+)</name>
        <dbReference type="ChEBI" id="CHEBI:29105"/>
    </ligand>
</feature>
<dbReference type="InterPro" id="IPR024958">
    <property type="entry name" value="GRASP_PDZ"/>
</dbReference>
<name>A0A409XFW3_PSICY</name>
<evidence type="ECO:0000313" key="8">
    <source>
        <dbReference type="Proteomes" id="UP000283269"/>
    </source>
</evidence>
<dbReference type="InterPro" id="IPR036034">
    <property type="entry name" value="PDZ_sf"/>
</dbReference>
<dbReference type="EMBL" id="NHYD01001847">
    <property type="protein sequence ID" value="PPQ89673.1"/>
    <property type="molecule type" value="Genomic_DNA"/>
</dbReference>
<evidence type="ECO:0000256" key="5">
    <source>
        <dbReference type="PIRSR" id="PIRSR607583-1"/>
    </source>
</evidence>
<dbReference type="Proteomes" id="UP000283269">
    <property type="component" value="Unassembled WGS sequence"/>
</dbReference>
<dbReference type="GO" id="GO:0000139">
    <property type="term" value="C:Golgi membrane"/>
    <property type="evidence" value="ECO:0007669"/>
    <property type="project" value="UniProtKB-SubCell"/>
</dbReference>
<evidence type="ECO:0000256" key="1">
    <source>
        <dbReference type="ARBA" id="ARBA00004394"/>
    </source>
</evidence>
<comment type="subcellular location">
    <subcellularLocation>
        <location evidence="1">Golgi apparatus membrane</location>
    </subcellularLocation>
</comment>
<dbReference type="Pfam" id="PF04495">
    <property type="entry name" value="GRASP55_65"/>
    <property type="match status" value="2"/>
</dbReference>
<evidence type="ECO:0000256" key="4">
    <source>
        <dbReference type="ARBA" id="ARBA00023136"/>
    </source>
</evidence>
<reference evidence="7 8" key="1">
    <citation type="journal article" date="2018" name="Evol. Lett.">
        <title>Horizontal gene cluster transfer increased hallucinogenic mushroom diversity.</title>
        <authorList>
            <person name="Reynolds H.T."/>
            <person name="Vijayakumar V."/>
            <person name="Gluck-Thaler E."/>
            <person name="Korotkin H.B."/>
            <person name="Matheny P.B."/>
            <person name="Slot J.C."/>
        </authorList>
    </citation>
    <scope>NUCLEOTIDE SEQUENCE [LARGE SCALE GENOMIC DNA]</scope>
    <source>
        <strain evidence="7 8">2631</strain>
    </source>
</reference>
<keyword evidence="4" id="KW-0472">Membrane</keyword>
<feature type="binding site" evidence="5">
    <location>
        <position position="18"/>
    </location>
    <ligand>
        <name>Zn(2+)</name>
        <dbReference type="ChEBI" id="CHEBI:29105"/>
    </ligand>
</feature>
<comment type="caution">
    <text evidence="7">The sequence shown here is derived from an EMBL/GenBank/DDBJ whole genome shotgun (WGS) entry which is preliminary data.</text>
</comment>
<dbReference type="AlphaFoldDB" id="A0A409XFW3"/>
<feature type="domain" description="PDZ GRASP-type" evidence="6">
    <location>
        <begin position="131"/>
        <end position="220"/>
    </location>
</feature>